<sequence length="164" mass="19005">MRGKTSEWLTHEYFRTYRIANAVDIITRDPFPYLRDLEALTVDNGIYSFLPNWQKDSALHKFIRFIADDILMSDIDGPTRVPFGTDRIHSKWILPVDAAMMSYGITRAPLFFIPDTPTLHAPPEGVGNSAHSEDPHYVTNACYDYLADLRWTQVYEDLIITHRR</sequence>
<protein>
    <submittedName>
        <fullName evidence="1">Uncharacterized protein</fullName>
    </submittedName>
</protein>
<reference evidence="1 2" key="1">
    <citation type="submission" date="2017-09" db="EMBL/GenBank/DDBJ databases">
        <authorList>
            <person name="Lee N."/>
            <person name="Cho B.-K."/>
        </authorList>
    </citation>
    <scope>NUCLEOTIDE SEQUENCE [LARGE SCALE GENOMIC DNA]</scope>
    <source>
        <strain evidence="1 2">ATCC 13740</strain>
    </source>
</reference>
<evidence type="ECO:0000313" key="2">
    <source>
        <dbReference type="Proteomes" id="UP000326598"/>
    </source>
</evidence>
<gene>
    <name evidence="1" type="ORF">CP976_29335</name>
</gene>
<evidence type="ECO:0000313" key="1">
    <source>
        <dbReference type="EMBL" id="QEV27809.1"/>
    </source>
</evidence>
<accession>A0A5J6I617</accession>
<organism evidence="1 2">
    <name type="scientific">Streptomyces coeruleorubidus</name>
    <dbReference type="NCBI Taxonomy" id="116188"/>
    <lineage>
        <taxon>Bacteria</taxon>
        <taxon>Bacillati</taxon>
        <taxon>Actinomycetota</taxon>
        <taxon>Actinomycetes</taxon>
        <taxon>Kitasatosporales</taxon>
        <taxon>Streptomycetaceae</taxon>
        <taxon>Streptomyces</taxon>
    </lineage>
</organism>
<dbReference type="AlphaFoldDB" id="A0A5J6I617"/>
<dbReference type="GeneID" id="91420156"/>
<dbReference type="KEGG" id="scoe:CP976_29335"/>
<name>A0A5J6I617_STRC4</name>
<proteinExistence type="predicted"/>
<dbReference type="EMBL" id="CP023694">
    <property type="protein sequence ID" value="QEV27809.1"/>
    <property type="molecule type" value="Genomic_DNA"/>
</dbReference>
<dbReference type="Proteomes" id="UP000326598">
    <property type="component" value="Chromosome"/>
</dbReference>
<dbReference type="RefSeq" id="WP_150483029.1">
    <property type="nucleotide sequence ID" value="NZ_BMTB01000004.1"/>
</dbReference>